<evidence type="ECO:0000313" key="2">
    <source>
        <dbReference type="Proteomes" id="UP000249661"/>
    </source>
</evidence>
<gene>
    <name evidence="1" type="ORF">BO66DRAFT_469981</name>
</gene>
<sequence>MLGSKTIESALSLLNQNPSKTLGLTLGAHRNIQPGQYIPRADARSAPDLTFPVPDPNRTYMVVNLDLDAPFPAFSFLGPILHWFQPGLRPVPTTTTTTSPTDGATYGFEVTAPFVANYIGPGPPPGSAPHRYVFFLYEQPAGFDVEKYASSEGQKVGRWPRVRYDWDQWVQEVQLGEVVAVNYFTSN</sequence>
<keyword evidence="2" id="KW-1185">Reference proteome</keyword>
<proteinExistence type="predicted"/>
<evidence type="ECO:0000313" key="1">
    <source>
        <dbReference type="EMBL" id="RAH71881.1"/>
    </source>
</evidence>
<accession>A0ACD1HE13</accession>
<protein>
    <submittedName>
        <fullName evidence="1">PEBP-like protein</fullName>
    </submittedName>
</protein>
<name>A0ACD1HE13_9EURO</name>
<reference evidence="1" key="1">
    <citation type="submission" date="2018-02" db="EMBL/GenBank/DDBJ databases">
        <title>The genomes of Aspergillus section Nigri reveals drivers in fungal speciation.</title>
        <authorList>
            <consortium name="DOE Joint Genome Institute"/>
            <person name="Vesth T.C."/>
            <person name="Nybo J."/>
            <person name="Theobald S."/>
            <person name="Brandl J."/>
            <person name="Frisvad J.C."/>
            <person name="Nielsen K.F."/>
            <person name="Lyhne E.K."/>
            <person name="Kogle M.E."/>
            <person name="Kuo A."/>
            <person name="Riley R."/>
            <person name="Clum A."/>
            <person name="Nolan M."/>
            <person name="Lipzen A."/>
            <person name="Salamov A."/>
            <person name="Henrissat B."/>
            <person name="Wiebenga A."/>
            <person name="De vries R.P."/>
            <person name="Grigoriev I.V."/>
            <person name="Mortensen U.H."/>
            <person name="Andersen M.R."/>
            <person name="Baker S.E."/>
        </authorList>
    </citation>
    <scope>NUCLEOTIDE SEQUENCE</scope>
    <source>
        <strain evidence="1">CBS 121060</strain>
    </source>
</reference>
<dbReference type="Proteomes" id="UP000249661">
    <property type="component" value="Unassembled WGS sequence"/>
</dbReference>
<organism evidence="1 2">
    <name type="scientific">Aspergillus aculeatinus CBS 121060</name>
    <dbReference type="NCBI Taxonomy" id="1448322"/>
    <lineage>
        <taxon>Eukaryota</taxon>
        <taxon>Fungi</taxon>
        <taxon>Dikarya</taxon>
        <taxon>Ascomycota</taxon>
        <taxon>Pezizomycotina</taxon>
        <taxon>Eurotiomycetes</taxon>
        <taxon>Eurotiomycetidae</taxon>
        <taxon>Eurotiales</taxon>
        <taxon>Aspergillaceae</taxon>
        <taxon>Aspergillus</taxon>
        <taxon>Aspergillus subgen. Circumdati</taxon>
    </lineage>
</organism>
<dbReference type="EMBL" id="KZ824946">
    <property type="protein sequence ID" value="RAH71881.1"/>
    <property type="molecule type" value="Genomic_DNA"/>
</dbReference>